<evidence type="ECO:0000256" key="1">
    <source>
        <dbReference type="ARBA" id="ARBA00022536"/>
    </source>
</evidence>
<proteinExistence type="predicted"/>
<dbReference type="InterPro" id="IPR000742">
    <property type="entry name" value="EGF"/>
</dbReference>
<dbReference type="SMART" id="SM00181">
    <property type="entry name" value="EGF"/>
    <property type="match status" value="4"/>
</dbReference>
<dbReference type="PROSITE" id="PS01186">
    <property type="entry name" value="EGF_2"/>
    <property type="match status" value="3"/>
</dbReference>
<dbReference type="PROSITE" id="PS00022">
    <property type="entry name" value="EGF_1"/>
    <property type="match status" value="2"/>
</dbReference>
<dbReference type="PANTHER" id="PTHR11219:SF69">
    <property type="entry name" value="TENEURIN-A"/>
    <property type="match status" value="1"/>
</dbReference>
<dbReference type="Proteomes" id="UP001165060">
    <property type="component" value="Unassembled WGS sequence"/>
</dbReference>
<feature type="signal peptide" evidence="5">
    <location>
        <begin position="1"/>
        <end position="22"/>
    </location>
</feature>
<dbReference type="PROSITE" id="PS50026">
    <property type="entry name" value="EGF_3"/>
    <property type="match status" value="1"/>
</dbReference>
<name>A0ABQ6MYI2_9STRA</name>
<evidence type="ECO:0000259" key="6">
    <source>
        <dbReference type="PROSITE" id="PS50026"/>
    </source>
</evidence>
<keyword evidence="8" id="KW-1185">Reference proteome</keyword>
<evidence type="ECO:0000256" key="3">
    <source>
        <dbReference type="ARBA" id="ARBA00023157"/>
    </source>
</evidence>
<accession>A0ABQ6MYI2</accession>
<dbReference type="InterPro" id="IPR051216">
    <property type="entry name" value="Teneurin"/>
</dbReference>
<dbReference type="EMBL" id="BRYB01001871">
    <property type="protein sequence ID" value="GMI35358.1"/>
    <property type="molecule type" value="Genomic_DNA"/>
</dbReference>
<dbReference type="Gene3D" id="2.10.25.10">
    <property type="entry name" value="Laminin"/>
    <property type="match status" value="2"/>
</dbReference>
<evidence type="ECO:0000256" key="4">
    <source>
        <dbReference type="PROSITE-ProRule" id="PRU00076"/>
    </source>
</evidence>
<feature type="chain" id="PRO_5046456798" description="EGF-like domain-containing protein" evidence="5">
    <location>
        <begin position="23"/>
        <end position="743"/>
    </location>
</feature>
<evidence type="ECO:0000313" key="7">
    <source>
        <dbReference type="EMBL" id="GMI35358.1"/>
    </source>
</evidence>
<comment type="caution">
    <text evidence="7">The sequence shown here is derived from an EMBL/GenBank/DDBJ whole genome shotgun (WGS) entry which is preliminary data.</text>
</comment>
<dbReference type="PANTHER" id="PTHR11219">
    <property type="entry name" value="TENEURIN AND N-ACETYLGLUCOSAMINE-1-PHOSPHODIESTER ALPHA-N-ACETYLGLUCOSAMINIDASE"/>
    <property type="match status" value="1"/>
</dbReference>
<organism evidence="7 8">
    <name type="scientific">Tetraparma gracilis</name>
    <dbReference type="NCBI Taxonomy" id="2962635"/>
    <lineage>
        <taxon>Eukaryota</taxon>
        <taxon>Sar</taxon>
        <taxon>Stramenopiles</taxon>
        <taxon>Ochrophyta</taxon>
        <taxon>Bolidophyceae</taxon>
        <taxon>Parmales</taxon>
        <taxon>Triparmaceae</taxon>
        <taxon>Tetraparma</taxon>
    </lineage>
</organism>
<keyword evidence="1 4" id="KW-0245">EGF-like domain</keyword>
<evidence type="ECO:0000256" key="2">
    <source>
        <dbReference type="ARBA" id="ARBA00022737"/>
    </source>
</evidence>
<keyword evidence="2" id="KW-0677">Repeat</keyword>
<evidence type="ECO:0000256" key="5">
    <source>
        <dbReference type="SAM" id="SignalP"/>
    </source>
</evidence>
<reference evidence="7 8" key="1">
    <citation type="journal article" date="2023" name="Commun. Biol.">
        <title>Genome analysis of Parmales, the sister group of diatoms, reveals the evolutionary specialization of diatoms from phago-mixotrophs to photoautotrophs.</title>
        <authorList>
            <person name="Ban H."/>
            <person name="Sato S."/>
            <person name="Yoshikawa S."/>
            <person name="Yamada K."/>
            <person name="Nakamura Y."/>
            <person name="Ichinomiya M."/>
            <person name="Sato N."/>
            <person name="Blanc-Mathieu R."/>
            <person name="Endo H."/>
            <person name="Kuwata A."/>
            <person name="Ogata H."/>
        </authorList>
    </citation>
    <scope>NUCLEOTIDE SEQUENCE [LARGE SCALE GENOMIC DNA]</scope>
</reference>
<dbReference type="Pfam" id="PF07974">
    <property type="entry name" value="EGF_2"/>
    <property type="match status" value="1"/>
</dbReference>
<feature type="domain" description="EGF-like" evidence="6">
    <location>
        <begin position="20"/>
        <end position="53"/>
    </location>
</feature>
<evidence type="ECO:0000313" key="8">
    <source>
        <dbReference type="Proteomes" id="UP001165060"/>
    </source>
</evidence>
<sequence>MSPPLLLLLLLCPLLLAPLASAACANGCSGHGTCGAGGVCSCFAGFTGAPDCSLRVCPTGPAWADKAYATDSAHSLSECSGAGVCDRSTGICECFEGYTGVACRRSACPNDCSGAGVCMTIQDAGLYLGSDYTTVAGSTGGDGMGPRYSNWDKDSIGVCSCDFGYFGPDCSRKMCPKADDPVTINQNSRRISLTLVSTGSALGGTLKVRYLGHTAEFDLGSVAGQSAAYCKQQWEKLDNVETVTCAVANQAAATLRSYNVTFDKFPEYPAENNFFRHTGNPALTAFTCDTSGVTVTGGALTACHVKDLVSTDVKEYEFCGRRGTCDFTSGLCYCFVGYTGADCTSPAYSTSSTNAEPALAATAVGNDYIGTALEIQAQKPASSDFKFLSCKADGTEVFSINGQGRITLGELMITTTGATISAGGLTITSGGQTITTGGLYVTNTLGGVNTLQVTASDAAMTKAVIAGYSATSGTSFNFIEAGASSASLVFKVRGDGKTTIAGGGLDVTGGAEILTGGLKVTDGGATITTTGHHHDGHALHVLQGAHIKNSRTNGTVMTLSANEDSHNGTALLINSDRAIGTNAYYSLLKTVINADADNAAAAQTIFRVTSLPSTEIVTGGLNVKAGGATIKAGGILVAAGGLTIAAGGLNVAGGFTSSSLTTFTGGFESTTAAATFTGGIHAKTTDVTIASGLDAQGLATFTGGLESTTAAATFTGGIHAKTTDVTLESGLDSQGLATFTGGV</sequence>
<feature type="non-terminal residue" evidence="7">
    <location>
        <position position="743"/>
    </location>
</feature>
<dbReference type="InterPro" id="IPR013111">
    <property type="entry name" value="EGF_extracell"/>
</dbReference>
<keyword evidence="5" id="KW-0732">Signal</keyword>
<gene>
    <name evidence="7" type="ORF">TeGR_g3805</name>
</gene>
<comment type="caution">
    <text evidence="4">Lacks conserved residue(s) required for the propagation of feature annotation.</text>
</comment>
<protein>
    <recommendedName>
        <fullName evidence="6">EGF-like domain-containing protein</fullName>
    </recommendedName>
</protein>
<keyword evidence="3 4" id="KW-1015">Disulfide bond</keyword>
<feature type="disulfide bond" evidence="4">
    <location>
        <begin position="24"/>
        <end position="34"/>
    </location>
</feature>